<feature type="compositionally biased region" description="Basic and acidic residues" evidence="1">
    <location>
        <begin position="198"/>
        <end position="213"/>
    </location>
</feature>
<organism evidence="2 3">
    <name type="scientific">Strigomonas culicis</name>
    <dbReference type="NCBI Taxonomy" id="28005"/>
    <lineage>
        <taxon>Eukaryota</taxon>
        <taxon>Discoba</taxon>
        <taxon>Euglenozoa</taxon>
        <taxon>Kinetoplastea</taxon>
        <taxon>Metakinetoplastina</taxon>
        <taxon>Trypanosomatida</taxon>
        <taxon>Trypanosomatidae</taxon>
        <taxon>Strigomonadinae</taxon>
        <taxon>Strigomonas</taxon>
    </lineage>
</organism>
<feature type="compositionally biased region" description="Basic residues" evidence="1">
    <location>
        <begin position="240"/>
        <end position="249"/>
    </location>
</feature>
<proteinExistence type="predicted"/>
<name>S9V3K7_9TRYP</name>
<dbReference type="AlphaFoldDB" id="S9V3K7"/>
<protein>
    <submittedName>
        <fullName evidence="2">Uncharacterized protein</fullName>
    </submittedName>
</protein>
<comment type="caution">
    <text evidence="2">The sequence shown here is derived from an EMBL/GenBank/DDBJ whole genome shotgun (WGS) entry which is preliminary data.</text>
</comment>
<evidence type="ECO:0000313" key="3">
    <source>
        <dbReference type="Proteomes" id="UP000015354"/>
    </source>
</evidence>
<dbReference type="EMBL" id="ATMH01010481">
    <property type="protein sequence ID" value="EPY17445.1"/>
    <property type="molecule type" value="Genomic_DNA"/>
</dbReference>
<feature type="compositionally biased region" description="Basic and acidic residues" evidence="1">
    <location>
        <begin position="116"/>
        <end position="125"/>
    </location>
</feature>
<evidence type="ECO:0000256" key="1">
    <source>
        <dbReference type="SAM" id="MobiDB-lite"/>
    </source>
</evidence>
<dbReference type="Proteomes" id="UP000015354">
    <property type="component" value="Unassembled WGS sequence"/>
</dbReference>
<feature type="compositionally biased region" description="Low complexity" evidence="1">
    <location>
        <begin position="250"/>
        <end position="262"/>
    </location>
</feature>
<feature type="region of interest" description="Disordered" evidence="1">
    <location>
        <begin position="1"/>
        <end position="23"/>
    </location>
</feature>
<feature type="compositionally biased region" description="Basic residues" evidence="1">
    <location>
        <begin position="184"/>
        <end position="197"/>
    </location>
</feature>
<feature type="region of interest" description="Disordered" evidence="1">
    <location>
        <begin position="110"/>
        <end position="142"/>
    </location>
</feature>
<accession>S9V3K7</accession>
<evidence type="ECO:0000313" key="2">
    <source>
        <dbReference type="EMBL" id="EPY17445.1"/>
    </source>
</evidence>
<gene>
    <name evidence="2" type="ORF">STCU_10608</name>
</gene>
<reference evidence="2 3" key="1">
    <citation type="journal article" date="2013" name="PLoS ONE">
        <title>Predicting the Proteins of Angomonas deanei, Strigomonas culicis and Their Respective Endosymbionts Reveals New Aspects of the Trypanosomatidae Family.</title>
        <authorList>
            <person name="Motta M.C."/>
            <person name="Martins A.C."/>
            <person name="de Souza S.S."/>
            <person name="Catta-Preta C.M."/>
            <person name="Silva R."/>
            <person name="Klein C.C."/>
            <person name="de Almeida L.G."/>
            <person name="de Lima Cunha O."/>
            <person name="Ciapina L.P."/>
            <person name="Brocchi M."/>
            <person name="Colabardini A.C."/>
            <person name="de Araujo Lima B."/>
            <person name="Machado C.R."/>
            <person name="de Almeida Soares C.M."/>
            <person name="Probst C.M."/>
            <person name="de Menezes C.B."/>
            <person name="Thompson C.E."/>
            <person name="Bartholomeu D.C."/>
            <person name="Gradia D.F."/>
            <person name="Pavoni D.P."/>
            <person name="Grisard E.C."/>
            <person name="Fantinatti-Garboggini F."/>
            <person name="Marchini F.K."/>
            <person name="Rodrigues-Luiz G.F."/>
            <person name="Wagner G."/>
            <person name="Goldman G.H."/>
            <person name="Fietto J.L."/>
            <person name="Elias M.C."/>
            <person name="Goldman M.H."/>
            <person name="Sagot M.F."/>
            <person name="Pereira M."/>
            <person name="Stoco P.H."/>
            <person name="de Mendonca-Neto R.P."/>
            <person name="Teixeira S.M."/>
            <person name="Maciel T.E."/>
            <person name="de Oliveira Mendes T.A."/>
            <person name="Urmenyi T.P."/>
            <person name="de Souza W."/>
            <person name="Schenkman S."/>
            <person name="de Vasconcelos A.T."/>
        </authorList>
    </citation>
    <scope>NUCLEOTIDE SEQUENCE [LARGE SCALE GENOMIC DNA]</scope>
</reference>
<keyword evidence="3" id="KW-1185">Reference proteome</keyword>
<feature type="compositionally biased region" description="Basic residues" evidence="1">
    <location>
        <begin position="1"/>
        <end position="11"/>
    </location>
</feature>
<sequence length="262" mass="29697">MRREGVHRRGRVGPAPWPPRLPPPLPAALVQLLAPQHGHLRRALAQAGLQVRERAEGEEIHEGEVVGRVRAAPPEGGEVVPPRVRKRVVIDVALLPPRLLERLSRRAGRGLPVPQDDGRVVERHRPLPQAVEKNAPRERRQSVLGSAVRVRAAAAPPPLQQLLQQLEVAAHQIALLYLQRHQRVRRRRGVGRRRPQRRREAEHRRRRDGEEGQTRQQPQWHPAGRRGHRRRLGSEAARGVRGRRARRARGAAPGQRGWNDVV</sequence>
<feature type="region of interest" description="Disordered" evidence="1">
    <location>
        <begin position="184"/>
        <end position="262"/>
    </location>
</feature>